<name>A0A553PED8_9TELE</name>
<dbReference type="AlphaFoldDB" id="A0A553PED8"/>
<comment type="caution">
    <text evidence="1">The sequence shown here is derived from an EMBL/GenBank/DDBJ whole genome shotgun (WGS) entry which is preliminary data.</text>
</comment>
<reference evidence="1 2" key="1">
    <citation type="journal article" date="2019" name="Sci. Data">
        <title>Hybrid genome assembly and annotation of Danionella translucida.</title>
        <authorList>
            <person name="Kadobianskyi M."/>
            <person name="Schulze L."/>
            <person name="Schuelke M."/>
            <person name="Judkewitz B."/>
        </authorList>
    </citation>
    <scope>NUCLEOTIDE SEQUENCE [LARGE SCALE GENOMIC DNA]</scope>
    <source>
        <strain evidence="1 2">Bolton</strain>
    </source>
</reference>
<protein>
    <submittedName>
        <fullName evidence="1">Uncharacterized protein</fullName>
    </submittedName>
</protein>
<dbReference type="Proteomes" id="UP000316079">
    <property type="component" value="Unassembled WGS sequence"/>
</dbReference>
<proteinExistence type="predicted"/>
<evidence type="ECO:0000313" key="2">
    <source>
        <dbReference type="Proteomes" id="UP000316079"/>
    </source>
</evidence>
<organism evidence="1 2">
    <name type="scientific">Danionella cerebrum</name>
    <dbReference type="NCBI Taxonomy" id="2873325"/>
    <lineage>
        <taxon>Eukaryota</taxon>
        <taxon>Metazoa</taxon>
        <taxon>Chordata</taxon>
        <taxon>Craniata</taxon>
        <taxon>Vertebrata</taxon>
        <taxon>Euteleostomi</taxon>
        <taxon>Actinopterygii</taxon>
        <taxon>Neopterygii</taxon>
        <taxon>Teleostei</taxon>
        <taxon>Ostariophysi</taxon>
        <taxon>Cypriniformes</taxon>
        <taxon>Danionidae</taxon>
        <taxon>Danioninae</taxon>
        <taxon>Danionella</taxon>
    </lineage>
</organism>
<evidence type="ECO:0000313" key="1">
    <source>
        <dbReference type="EMBL" id="TRY76038.1"/>
    </source>
</evidence>
<keyword evidence="2" id="KW-1185">Reference proteome</keyword>
<dbReference type="EMBL" id="SRMA01026707">
    <property type="protein sequence ID" value="TRY76038.1"/>
    <property type="molecule type" value="Genomic_DNA"/>
</dbReference>
<accession>A0A553PED8</accession>
<sequence>MGWSLGLEYFYMATSWLRWFCRGSCSQQEFAESVKRLMFKLLHD</sequence>
<gene>
    <name evidence="1" type="ORF">DNTS_031947</name>
</gene>